<evidence type="ECO:0000313" key="2">
    <source>
        <dbReference type="EMBL" id="WOC31157.1"/>
    </source>
</evidence>
<evidence type="ECO:0000313" key="3">
    <source>
        <dbReference type="Proteomes" id="UP001300604"/>
    </source>
</evidence>
<reference evidence="2" key="2">
    <citation type="submission" date="2024-06" db="EMBL/GenBank/DDBJ databases">
        <title>Caproicibacterium argilliputei sp. nov, a novel caproic acid producing anaerobic bacterium isolated from pit mud.</title>
        <authorList>
            <person name="Xia S."/>
        </authorList>
    </citation>
    <scope>NUCLEOTIDE SEQUENCE</scope>
    <source>
        <strain evidence="2">ZCY20-5</strain>
    </source>
</reference>
<protein>
    <submittedName>
        <fullName evidence="2">Uncharacterized protein</fullName>
    </submittedName>
</protein>
<dbReference type="EMBL" id="CP135996">
    <property type="protein sequence ID" value="WOC31157.1"/>
    <property type="molecule type" value="Genomic_DNA"/>
</dbReference>
<proteinExistence type="predicted"/>
<name>A0AA97H1B5_9FIRM</name>
<keyword evidence="1" id="KW-0812">Transmembrane</keyword>
<keyword evidence="1" id="KW-1133">Transmembrane helix</keyword>
<accession>A0AA97H1B5</accession>
<evidence type="ECO:0000256" key="1">
    <source>
        <dbReference type="SAM" id="Phobius"/>
    </source>
</evidence>
<dbReference type="RefSeq" id="WP_275844038.1">
    <property type="nucleotide sequence ID" value="NZ_CP135996.1"/>
</dbReference>
<keyword evidence="1" id="KW-0472">Membrane</keyword>
<feature type="transmembrane region" description="Helical" evidence="1">
    <location>
        <begin position="183"/>
        <end position="202"/>
    </location>
</feature>
<reference evidence="2" key="1">
    <citation type="submission" date="2023-09" db="EMBL/GenBank/DDBJ databases">
        <authorList>
            <person name="Zeng C."/>
        </authorList>
    </citation>
    <scope>NUCLEOTIDE SEQUENCE</scope>
    <source>
        <strain evidence="2">ZCY20-5</strain>
    </source>
</reference>
<gene>
    <name evidence="2" type="ORF">PXC00_07940</name>
</gene>
<keyword evidence="3" id="KW-1185">Reference proteome</keyword>
<feature type="transmembrane region" description="Helical" evidence="1">
    <location>
        <begin position="58"/>
        <end position="83"/>
    </location>
</feature>
<dbReference type="KEGG" id="carl:PXC00_07940"/>
<organism evidence="2 3">
    <name type="scientific">Caproicibacterium argilliputei</name>
    <dbReference type="NCBI Taxonomy" id="3030016"/>
    <lineage>
        <taxon>Bacteria</taxon>
        <taxon>Bacillati</taxon>
        <taxon>Bacillota</taxon>
        <taxon>Clostridia</taxon>
        <taxon>Eubacteriales</taxon>
        <taxon>Oscillospiraceae</taxon>
        <taxon>Caproicibacterium</taxon>
    </lineage>
</organism>
<sequence>MEKKLNILDLYEEPAYTEESWEHTQPAVYEKRAFSILNLLFSVVCLVPAFTAMSMGHIYWYLYLLFYVLGAAMLQMGLVHLLYPILRRDGADLVGVSCGLLPKEHRIPHRALKNILAQPAVGTKTYSKFLRYYIELYPVSGKTIQLGERHLLEEDTLTLDEYLVPEDLQTEQPERISVIRPMLILDLALLAVGVLGFIVNLAL</sequence>
<feature type="transmembrane region" description="Helical" evidence="1">
    <location>
        <begin position="33"/>
        <end position="52"/>
    </location>
</feature>
<dbReference type="AlphaFoldDB" id="A0AA97H1B5"/>
<dbReference type="Proteomes" id="UP001300604">
    <property type="component" value="Chromosome"/>
</dbReference>